<dbReference type="KEGG" id="mym:A176_006838"/>
<dbReference type="PANTHER" id="PTHR48079:SF6">
    <property type="entry name" value="NAD(P)-BINDING DOMAIN-CONTAINING PROTEIN-RELATED"/>
    <property type="match status" value="1"/>
</dbReference>
<evidence type="ECO:0000259" key="1">
    <source>
        <dbReference type="Pfam" id="PF01370"/>
    </source>
</evidence>
<dbReference type="PANTHER" id="PTHR48079">
    <property type="entry name" value="PROTEIN YEEZ"/>
    <property type="match status" value="1"/>
</dbReference>
<organism evidence="2 3">
    <name type="scientific">Pseudomyxococcus hansupus</name>
    <dbReference type="NCBI Taxonomy" id="1297742"/>
    <lineage>
        <taxon>Bacteria</taxon>
        <taxon>Pseudomonadati</taxon>
        <taxon>Myxococcota</taxon>
        <taxon>Myxococcia</taxon>
        <taxon>Myxococcales</taxon>
        <taxon>Cystobacterineae</taxon>
        <taxon>Myxococcaceae</taxon>
        <taxon>Pseudomyxococcus</taxon>
    </lineage>
</organism>
<dbReference type="Pfam" id="PF01370">
    <property type="entry name" value="Epimerase"/>
    <property type="match status" value="1"/>
</dbReference>
<reference evidence="2 3" key="1">
    <citation type="journal article" date="2016" name="PLoS ONE">
        <title>Complete Genome Sequence and Comparative Genomics of a Novel Myxobacterium Myxococcus hansupus.</title>
        <authorList>
            <person name="Sharma G."/>
            <person name="Narwani T."/>
            <person name="Subramanian S."/>
        </authorList>
    </citation>
    <scope>NUCLEOTIDE SEQUENCE [LARGE SCALE GENOMIC DNA]</scope>
    <source>
        <strain evidence="3">mixupus</strain>
    </source>
</reference>
<name>A0A0H4X2P8_9BACT</name>
<dbReference type="GO" id="GO:0004029">
    <property type="term" value="F:aldehyde dehydrogenase (NAD+) activity"/>
    <property type="evidence" value="ECO:0007669"/>
    <property type="project" value="TreeGrafter"/>
</dbReference>
<dbReference type="Gene3D" id="3.40.50.720">
    <property type="entry name" value="NAD(P)-binding Rossmann-like Domain"/>
    <property type="match status" value="1"/>
</dbReference>
<proteinExistence type="predicted"/>
<dbReference type="eggNOG" id="COG0451">
    <property type="taxonomic scope" value="Bacteria"/>
</dbReference>
<gene>
    <name evidence="2" type="ORF">A176_006838</name>
</gene>
<dbReference type="GO" id="GO:0005737">
    <property type="term" value="C:cytoplasm"/>
    <property type="evidence" value="ECO:0007669"/>
    <property type="project" value="TreeGrafter"/>
</dbReference>
<evidence type="ECO:0000313" key="2">
    <source>
        <dbReference type="EMBL" id="AKQ69926.1"/>
    </source>
</evidence>
<dbReference type="STRING" id="1297742.A176_006838"/>
<protein>
    <submittedName>
        <fullName evidence="2">UDP-glucose 4-epimerase</fullName>
    </submittedName>
</protein>
<evidence type="ECO:0000313" key="3">
    <source>
        <dbReference type="Proteomes" id="UP000009026"/>
    </source>
</evidence>
<dbReference type="InterPro" id="IPR001509">
    <property type="entry name" value="Epimerase_deHydtase"/>
</dbReference>
<sequence>MLVTGATGFLGRHLLGALRARNVPAAVLVRRPDEWVRQDWVSEAGPVHVVEGGPLAPDAWMRDPALADVKTVFHLAAQVKHSRVAPEEMETLNVEGTLHMVRVASALGARLVYVSSSGTVGCFRFPDVVADEHAPHAEALAGRWPYYASKIRAEKEARRLADKLGVELVIVRPPVLLGPGDHRFRSTGHVLRVLEHRLPVVPRGGMHFTDVRDVAASLTRLTELEQPRSIYHLPGTASTLGAFFRMVSEVSYTSVTERQVPNWLLEGVARVARSSSPRWLPDPVVLEMSTCYWGLSSLWSERELGHTVRPPRQTLVETVSWLREHAPRKAAHR</sequence>
<dbReference type="EMBL" id="CP012109">
    <property type="protein sequence ID" value="AKQ69926.1"/>
    <property type="molecule type" value="Genomic_DNA"/>
</dbReference>
<feature type="domain" description="NAD-dependent epimerase/dehydratase" evidence="1">
    <location>
        <begin position="1"/>
        <end position="223"/>
    </location>
</feature>
<accession>A0A0H4X2P8</accession>
<dbReference type="Proteomes" id="UP000009026">
    <property type="component" value="Chromosome"/>
</dbReference>
<dbReference type="SUPFAM" id="SSF51735">
    <property type="entry name" value="NAD(P)-binding Rossmann-fold domains"/>
    <property type="match status" value="1"/>
</dbReference>
<dbReference type="InterPro" id="IPR036291">
    <property type="entry name" value="NAD(P)-bd_dom_sf"/>
</dbReference>
<dbReference type="PATRIC" id="fig|1297742.4.peg.6936"/>
<dbReference type="InterPro" id="IPR051783">
    <property type="entry name" value="NAD(P)-dependent_oxidoreduct"/>
</dbReference>
<dbReference type="AlphaFoldDB" id="A0A0H4X2P8"/>
<keyword evidence="3" id="KW-1185">Reference proteome</keyword>